<feature type="transmembrane region" description="Helical" evidence="6">
    <location>
        <begin position="113"/>
        <end position="133"/>
    </location>
</feature>
<dbReference type="PANTHER" id="PTHR23503">
    <property type="entry name" value="SOLUTE CARRIER FAMILY 2"/>
    <property type="match status" value="1"/>
</dbReference>
<feature type="transmembrane region" description="Helical" evidence="6">
    <location>
        <begin position="145"/>
        <end position="166"/>
    </location>
</feature>
<feature type="transmembrane region" description="Helical" evidence="6">
    <location>
        <begin position="437"/>
        <end position="457"/>
    </location>
</feature>
<dbReference type="InterPro" id="IPR045263">
    <property type="entry name" value="GLUT"/>
</dbReference>
<dbReference type="RefSeq" id="XP_004829393.1">
    <property type="nucleotide sequence ID" value="XM_004829336.1"/>
</dbReference>
<proteinExistence type="predicted"/>
<dbReference type="KEGG" id="beq:BEWA_025760"/>
<feature type="transmembrane region" description="Helical" evidence="6">
    <location>
        <begin position="55"/>
        <end position="80"/>
    </location>
</feature>
<reference evidence="8 9" key="1">
    <citation type="journal article" date="2012" name="BMC Genomics">
        <title>Comparative genomic analysis and phylogenetic position of Theileria equi.</title>
        <authorList>
            <person name="Kappmeyer L.S."/>
            <person name="Thiagarajan M."/>
            <person name="Herndon D.R."/>
            <person name="Ramsay J.D."/>
            <person name="Caler E."/>
            <person name="Djikeng A."/>
            <person name="Gillespie J.J."/>
            <person name="Lau A.O."/>
            <person name="Roalson E.H."/>
            <person name="Silva J.C."/>
            <person name="Silva M.G."/>
            <person name="Suarez C.E."/>
            <person name="Ueti M.W."/>
            <person name="Nene V.M."/>
            <person name="Mealey R.H."/>
            <person name="Knowles D.P."/>
            <person name="Brayton K.A."/>
        </authorList>
    </citation>
    <scope>NUCLEOTIDE SEQUENCE [LARGE SCALE GENOMIC DNA]</scope>
    <source>
        <strain evidence="8 9">WA</strain>
    </source>
</reference>
<dbReference type="AlphaFoldDB" id="L0AVU6"/>
<evidence type="ECO:0000313" key="8">
    <source>
        <dbReference type="EMBL" id="AFZ79727.1"/>
    </source>
</evidence>
<dbReference type="InterPro" id="IPR005828">
    <property type="entry name" value="MFS_sugar_transport-like"/>
</dbReference>
<keyword evidence="5 6" id="KW-0472">Membrane</keyword>
<keyword evidence="2" id="KW-0813">Transport</keyword>
<feature type="transmembrane region" description="Helical" evidence="6">
    <location>
        <begin position="312"/>
        <end position="333"/>
    </location>
</feature>
<dbReference type="OrthoDB" id="6612291at2759"/>
<evidence type="ECO:0000256" key="6">
    <source>
        <dbReference type="SAM" id="Phobius"/>
    </source>
</evidence>
<dbReference type="SUPFAM" id="SSF103473">
    <property type="entry name" value="MFS general substrate transporter"/>
    <property type="match status" value="1"/>
</dbReference>
<dbReference type="InterPro" id="IPR020846">
    <property type="entry name" value="MFS_dom"/>
</dbReference>
<dbReference type="PROSITE" id="PS50850">
    <property type="entry name" value="MFS"/>
    <property type="match status" value="1"/>
</dbReference>
<feature type="transmembrane region" description="Helical" evidence="6">
    <location>
        <begin position="340"/>
        <end position="359"/>
    </location>
</feature>
<dbReference type="EMBL" id="CP001669">
    <property type="protein sequence ID" value="AFZ79727.1"/>
    <property type="molecule type" value="Genomic_DNA"/>
</dbReference>
<organism evidence="8 9">
    <name type="scientific">Theileria equi strain WA</name>
    <dbReference type="NCBI Taxonomy" id="1537102"/>
    <lineage>
        <taxon>Eukaryota</taxon>
        <taxon>Sar</taxon>
        <taxon>Alveolata</taxon>
        <taxon>Apicomplexa</taxon>
        <taxon>Aconoidasida</taxon>
        <taxon>Piroplasmida</taxon>
        <taxon>Theileriidae</taxon>
        <taxon>Theileria</taxon>
    </lineage>
</organism>
<feature type="transmembrane region" description="Helical" evidence="6">
    <location>
        <begin position="186"/>
        <end position="206"/>
    </location>
</feature>
<dbReference type="GO" id="GO:0015149">
    <property type="term" value="F:hexose transmembrane transporter activity"/>
    <property type="evidence" value="ECO:0007669"/>
    <property type="project" value="TreeGrafter"/>
</dbReference>
<keyword evidence="3 6" id="KW-0812">Transmembrane</keyword>
<keyword evidence="8" id="KW-0560">Oxidoreductase</keyword>
<protein>
    <submittedName>
        <fullName evidence="8">Hexose transporter, putative</fullName>
        <ecNumber evidence="8">1.3.1.74</ecNumber>
    </submittedName>
</protein>
<evidence type="ECO:0000256" key="1">
    <source>
        <dbReference type="ARBA" id="ARBA00004651"/>
    </source>
</evidence>
<keyword evidence="9" id="KW-1185">Reference proteome</keyword>
<dbReference type="Gene3D" id="1.20.1250.20">
    <property type="entry name" value="MFS general substrate transporter like domains"/>
    <property type="match status" value="1"/>
</dbReference>
<sequence length="470" mass="51580">MPKNSQPQLLVGMTIASLLALSFGFTTANLNICKDFMIVELEWCKGSDTIECSKAAILGGIVNGAVFAGAALGSLLMGFIAKYGRRVNMTLISSLYIAGSTMIATAHCFNCLLIGRIACGVAIGLSGIVPMFITEICPSESRGFFGIIYPACITFGQFASCAFQLSHGYVLDAKSVDVTIPFLDKFLWRFCQMFPAFFSAIALVLLRVSFTMSTPHELVEKGKVEEAKVVIEKLHGPERVDEVYEEIDRNLEVAKATPNISFIQAVKNKTYRVAITHGIILAIFQHLTGIAILTSNTAKMFTVMLGRTYNAVVLSCSITLLNTLITIFQVPFLDKFGRRTFFLTSISIFTVFSTLPALSKLIDAKAAWSGWVSVAGAIGFVFGFALGMGGVFWVYIPEMYSPEYKNGAFSVTVFANWTTACLMLSTSDILLSWSEKFVYIMIFVFSVINFLHVYFFIKETKGLPIGKAYS</sequence>
<dbReference type="VEuPathDB" id="PiroplasmaDB:BEWA_025760"/>
<evidence type="ECO:0000256" key="5">
    <source>
        <dbReference type="ARBA" id="ARBA00023136"/>
    </source>
</evidence>
<evidence type="ECO:0000256" key="4">
    <source>
        <dbReference type="ARBA" id="ARBA00022989"/>
    </source>
</evidence>
<evidence type="ECO:0000256" key="3">
    <source>
        <dbReference type="ARBA" id="ARBA00022692"/>
    </source>
</evidence>
<accession>L0AVU6</accession>
<dbReference type="InterPro" id="IPR036259">
    <property type="entry name" value="MFS_trans_sf"/>
</dbReference>
<dbReference type="GO" id="GO:0005886">
    <property type="term" value="C:plasma membrane"/>
    <property type="evidence" value="ECO:0007669"/>
    <property type="project" value="UniProtKB-SubCell"/>
</dbReference>
<feature type="domain" description="Major facilitator superfamily (MFS) profile" evidence="7">
    <location>
        <begin position="1"/>
        <end position="461"/>
    </location>
</feature>
<feature type="transmembrane region" description="Helical" evidence="6">
    <location>
        <begin position="273"/>
        <end position="292"/>
    </location>
</feature>
<evidence type="ECO:0000256" key="2">
    <source>
        <dbReference type="ARBA" id="ARBA00022448"/>
    </source>
</evidence>
<name>L0AVU6_THEEQ</name>
<dbReference type="GO" id="GO:0032440">
    <property type="term" value="F:2-alkenal reductase [NAD(P)H] activity"/>
    <property type="evidence" value="ECO:0007669"/>
    <property type="project" value="UniProtKB-EC"/>
</dbReference>
<evidence type="ECO:0000313" key="9">
    <source>
        <dbReference type="Proteomes" id="UP000031512"/>
    </source>
</evidence>
<dbReference type="GeneID" id="15807114"/>
<dbReference type="STRING" id="1537102.L0AVU6"/>
<dbReference type="PANTHER" id="PTHR23503:SF8">
    <property type="entry name" value="FACILITATED GLUCOSE TRANSPORTER PROTEIN 1"/>
    <property type="match status" value="1"/>
</dbReference>
<dbReference type="Pfam" id="PF00083">
    <property type="entry name" value="Sugar_tr"/>
    <property type="match status" value="1"/>
</dbReference>
<comment type="subcellular location">
    <subcellularLocation>
        <location evidence="1">Cell membrane</location>
        <topology evidence="1">Multi-pass membrane protein</topology>
    </subcellularLocation>
</comment>
<feature type="transmembrane region" description="Helical" evidence="6">
    <location>
        <begin position="408"/>
        <end position="431"/>
    </location>
</feature>
<gene>
    <name evidence="8" type="ORF">BEWA_025760</name>
</gene>
<keyword evidence="4 6" id="KW-1133">Transmembrane helix</keyword>
<dbReference type="Proteomes" id="UP000031512">
    <property type="component" value="Chromosome 1"/>
</dbReference>
<feature type="transmembrane region" description="Helical" evidence="6">
    <location>
        <begin position="371"/>
        <end position="396"/>
    </location>
</feature>
<dbReference type="EC" id="1.3.1.74" evidence="8"/>
<evidence type="ECO:0000259" key="7">
    <source>
        <dbReference type="PROSITE" id="PS50850"/>
    </source>
</evidence>
<dbReference type="eggNOG" id="KOG0254">
    <property type="taxonomic scope" value="Eukaryota"/>
</dbReference>